<dbReference type="SMART" id="SM00387">
    <property type="entry name" value="HATPase_c"/>
    <property type="match status" value="1"/>
</dbReference>
<feature type="transmembrane region" description="Helical" evidence="7">
    <location>
        <begin position="142"/>
        <end position="165"/>
    </location>
</feature>
<keyword evidence="6" id="KW-0067">ATP-binding</keyword>
<feature type="transmembrane region" description="Helical" evidence="7">
    <location>
        <begin position="109"/>
        <end position="130"/>
    </location>
</feature>
<feature type="domain" description="Histidine kinase" evidence="8">
    <location>
        <begin position="200"/>
        <end position="411"/>
    </location>
</feature>
<keyword evidence="4" id="KW-0547">Nucleotide-binding</keyword>
<dbReference type="Proteomes" id="UP000027341">
    <property type="component" value="Unassembled WGS sequence"/>
</dbReference>
<dbReference type="InterPro" id="IPR005467">
    <property type="entry name" value="His_kinase_dom"/>
</dbReference>
<evidence type="ECO:0000259" key="8">
    <source>
        <dbReference type="PROSITE" id="PS50109"/>
    </source>
</evidence>
<reference evidence="9 10" key="1">
    <citation type="submission" date="2014-04" db="EMBL/GenBank/DDBJ databases">
        <title>Draft genome sequence of Hydrogenovibrio marinus MH-110, a model organism for aerobic H2 metabolism.</title>
        <authorList>
            <person name="Cha H.J."/>
            <person name="Jo B.H."/>
            <person name="Hwang B.H."/>
        </authorList>
    </citation>
    <scope>NUCLEOTIDE SEQUENCE [LARGE SCALE GENOMIC DNA]</scope>
    <source>
        <strain evidence="9 10">MH-110</strain>
    </source>
</reference>
<evidence type="ECO:0000256" key="5">
    <source>
        <dbReference type="ARBA" id="ARBA00022777"/>
    </source>
</evidence>
<comment type="catalytic activity">
    <reaction evidence="1">
        <text>ATP + protein L-histidine = ADP + protein N-phospho-L-histidine.</text>
        <dbReference type="EC" id="2.7.13.3"/>
    </reaction>
</comment>
<sequence>MLVFLCVIWSITLLWFNFFLEINYSHLDAGIWFALLLATLVGSYFLKAFPSLQDSNISGFKRGWLLLLVWTMFLNAGLLYETGGSINPLINLLLLPLALGMLMLSLQYFIGLAVISAFFYVFLSTYYVPIMSMKVQSLQAFFAWYLHGSVLVFMLLVLFLALFILPLKQRLEKQKAILERQKKLALQNEYFMSIAGLALSSVHQLSTPLNTMALLTELMKHEVSTPEGKDYIETFSEQLAVCNRALETLRNRADYAQQTQRNPVELPIFLSELKQEFALIQQQSVLRVQVDEALKPMEDFVLQTDPSLKLALLNLLDNAARYSRDFILISWQVTDSALLISIRDHGGGVAESELSLLGKQPQENSHGLGMGVFLSRMIIERFHGKLSFNNYVDEVDNKAGLKAEIQLPKQLIFLKDQSNEDNE</sequence>
<dbReference type="AlphaFoldDB" id="A0A066ZXD0"/>
<name>A0A066ZXD0_HYDMR</name>
<evidence type="ECO:0000313" key="10">
    <source>
        <dbReference type="Proteomes" id="UP000027341"/>
    </source>
</evidence>
<dbReference type="GO" id="GO:0005886">
    <property type="term" value="C:plasma membrane"/>
    <property type="evidence" value="ECO:0007669"/>
    <property type="project" value="TreeGrafter"/>
</dbReference>
<dbReference type="GO" id="GO:0000155">
    <property type="term" value="F:phosphorelay sensor kinase activity"/>
    <property type="evidence" value="ECO:0007669"/>
    <property type="project" value="TreeGrafter"/>
</dbReference>
<feature type="transmembrane region" description="Helical" evidence="7">
    <location>
        <begin position="62"/>
        <end position="80"/>
    </location>
</feature>
<dbReference type="InterPro" id="IPR050980">
    <property type="entry name" value="2C_sensor_his_kinase"/>
</dbReference>
<dbReference type="SUPFAM" id="SSF55874">
    <property type="entry name" value="ATPase domain of HSP90 chaperone/DNA topoisomerase II/histidine kinase"/>
    <property type="match status" value="1"/>
</dbReference>
<evidence type="ECO:0000313" key="9">
    <source>
        <dbReference type="EMBL" id="KDN95016.1"/>
    </source>
</evidence>
<dbReference type="PROSITE" id="PS50109">
    <property type="entry name" value="HIS_KIN"/>
    <property type="match status" value="1"/>
</dbReference>
<keyword evidence="3" id="KW-0808">Transferase</keyword>
<dbReference type="PANTHER" id="PTHR44936">
    <property type="entry name" value="SENSOR PROTEIN CREC"/>
    <property type="match status" value="1"/>
</dbReference>
<accession>A0A066ZXD0</accession>
<dbReference type="GO" id="GO:0005524">
    <property type="term" value="F:ATP binding"/>
    <property type="evidence" value="ECO:0007669"/>
    <property type="project" value="UniProtKB-KW"/>
</dbReference>
<protein>
    <recommendedName>
        <fullName evidence="2">histidine kinase</fullName>
        <ecNumber evidence="2">2.7.13.3</ecNumber>
    </recommendedName>
</protein>
<dbReference type="Pfam" id="PF02518">
    <property type="entry name" value="HATPase_c"/>
    <property type="match status" value="1"/>
</dbReference>
<keyword evidence="7" id="KW-1133">Transmembrane helix</keyword>
<evidence type="ECO:0000256" key="4">
    <source>
        <dbReference type="ARBA" id="ARBA00022741"/>
    </source>
</evidence>
<evidence type="ECO:0000256" key="7">
    <source>
        <dbReference type="SAM" id="Phobius"/>
    </source>
</evidence>
<dbReference type="EMBL" id="JMIU01000001">
    <property type="protein sequence ID" value="KDN95016.1"/>
    <property type="molecule type" value="Genomic_DNA"/>
</dbReference>
<dbReference type="InterPro" id="IPR003594">
    <property type="entry name" value="HATPase_dom"/>
</dbReference>
<dbReference type="InterPro" id="IPR036890">
    <property type="entry name" value="HATPase_C_sf"/>
</dbReference>
<dbReference type="EC" id="2.7.13.3" evidence="2"/>
<dbReference type="STRING" id="28885.EI16_01505"/>
<organism evidence="9 10">
    <name type="scientific">Hydrogenovibrio marinus</name>
    <dbReference type="NCBI Taxonomy" id="28885"/>
    <lineage>
        <taxon>Bacteria</taxon>
        <taxon>Pseudomonadati</taxon>
        <taxon>Pseudomonadota</taxon>
        <taxon>Gammaproteobacteria</taxon>
        <taxon>Thiotrichales</taxon>
        <taxon>Piscirickettsiaceae</taxon>
        <taxon>Hydrogenovibrio</taxon>
    </lineage>
</organism>
<dbReference type="PANTHER" id="PTHR44936:SF10">
    <property type="entry name" value="SENSOR PROTEIN RSTB"/>
    <property type="match status" value="1"/>
</dbReference>
<keyword evidence="5" id="KW-0418">Kinase</keyword>
<dbReference type="Gene3D" id="3.30.565.10">
    <property type="entry name" value="Histidine kinase-like ATPase, C-terminal domain"/>
    <property type="match status" value="1"/>
</dbReference>
<evidence type="ECO:0000256" key="1">
    <source>
        <dbReference type="ARBA" id="ARBA00000085"/>
    </source>
</evidence>
<keyword evidence="10" id="KW-1185">Reference proteome</keyword>
<evidence type="ECO:0000256" key="3">
    <source>
        <dbReference type="ARBA" id="ARBA00022679"/>
    </source>
</evidence>
<comment type="caution">
    <text evidence="9">The sequence shown here is derived from an EMBL/GenBank/DDBJ whole genome shotgun (WGS) entry which is preliminary data.</text>
</comment>
<gene>
    <name evidence="9" type="ORF">EI16_01505</name>
</gene>
<proteinExistence type="predicted"/>
<keyword evidence="7" id="KW-0472">Membrane</keyword>
<evidence type="ECO:0000256" key="6">
    <source>
        <dbReference type="ARBA" id="ARBA00022840"/>
    </source>
</evidence>
<keyword evidence="7" id="KW-0812">Transmembrane</keyword>
<evidence type="ECO:0000256" key="2">
    <source>
        <dbReference type="ARBA" id="ARBA00012438"/>
    </source>
</evidence>
<feature type="transmembrane region" description="Helical" evidence="7">
    <location>
        <begin position="29"/>
        <end position="50"/>
    </location>
</feature>